<proteinExistence type="predicted"/>
<evidence type="ECO:0000313" key="2">
    <source>
        <dbReference type="Proteomes" id="UP000460718"/>
    </source>
</evidence>
<dbReference type="EMBL" id="QXFW01004076">
    <property type="protein sequence ID" value="KAE8967330.1"/>
    <property type="molecule type" value="Genomic_DNA"/>
</dbReference>
<comment type="caution">
    <text evidence="1">The sequence shown here is derived from an EMBL/GenBank/DDBJ whole genome shotgun (WGS) entry which is preliminary data.</text>
</comment>
<protein>
    <submittedName>
        <fullName evidence="1">Uncharacterized protein</fullName>
    </submittedName>
</protein>
<reference evidence="1 2" key="1">
    <citation type="submission" date="2018-09" db="EMBL/GenBank/DDBJ databases">
        <title>Genomic investigation of the strawberry pathogen Phytophthora fragariae indicates pathogenicity is determined by transcriptional variation in three key races.</title>
        <authorList>
            <person name="Adams T.M."/>
            <person name="Armitage A.D."/>
            <person name="Sobczyk M.K."/>
            <person name="Bates H.J."/>
            <person name="Dunwell J.M."/>
            <person name="Nellist C.F."/>
            <person name="Harrison R.J."/>
        </authorList>
    </citation>
    <scope>NUCLEOTIDE SEQUENCE [LARGE SCALE GENOMIC DNA]</scope>
    <source>
        <strain evidence="1 2">SCRP245</strain>
    </source>
</reference>
<dbReference type="Proteomes" id="UP000460718">
    <property type="component" value="Unassembled WGS sequence"/>
</dbReference>
<accession>A0A6A3HD82</accession>
<feature type="non-terminal residue" evidence="1">
    <location>
        <position position="1"/>
    </location>
</feature>
<dbReference type="AlphaFoldDB" id="A0A6A3HD82"/>
<name>A0A6A3HD82_9STRA</name>
<organism evidence="1 2">
    <name type="scientific">Phytophthora fragariae</name>
    <dbReference type="NCBI Taxonomy" id="53985"/>
    <lineage>
        <taxon>Eukaryota</taxon>
        <taxon>Sar</taxon>
        <taxon>Stramenopiles</taxon>
        <taxon>Oomycota</taxon>
        <taxon>Peronosporomycetes</taxon>
        <taxon>Peronosporales</taxon>
        <taxon>Peronosporaceae</taxon>
        <taxon>Phytophthora</taxon>
    </lineage>
</organism>
<evidence type="ECO:0000313" key="1">
    <source>
        <dbReference type="EMBL" id="KAE8967330.1"/>
    </source>
</evidence>
<sequence length="40" mass="4761">VTKLDGQWLQMLDAGYDERNMYLTKMSWPCYDGKEQCLDD</sequence>
<gene>
    <name evidence="1" type="ORF">PF011_g27593</name>
</gene>